<protein>
    <recommendedName>
        <fullName evidence="3">D-serine dehydratase-like domain-containing protein</fullName>
    </recommendedName>
</protein>
<dbReference type="InterPro" id="IPR001608">
    <property type="entry name" value="Ala_racemase_N"/>
</dbReference>
<name>A0A2S6NKE1_RHOGL</name>
<evidence type="ECO:0000256" key="2">
    <source>
        <dbReference type="ARBA" id="ARBA00023239"/>
    </source>
</evidence>
<dbReference type="InterPro" id="IPR051466">
    <property type="entry name" value="D-amino_acid_metab_enzyme"/>
</dbReference>
<dbReference type="InterPro" id="IPR042208">
    <property type="entry name" value="D-ser_dehydrat-like_sf"/>
</dbReference>
<comment type="caution">
    <text evidence="4">The sequence shown here is derived from an EMBL/GenBank/DDBJ whole genome shotgun (WGS) entry which is preliminary data.</text>
</comment>
<keyword evidence="2" id="KW-0456">Lyase</keyword>
<dbReference type="EMBL" id="NHRY01000073">
    <property type="protein sequence ID" value="PPQ35444.1"/>
    <property type="molecule type" value="Genomic_DNA"/>
</dbReference>
<gene>
    <name evidence="4" type="ORF">CCS01_07590</name>
</gene>
<dbReference type="PANTHER" id="PTHR28004">
    <property type="entry name" value="ZGC:162816-RELATED"/>
    <property type="match status" value="1"/>
</dbReference>
<dbReference type="Gene3D" id="3.20.20.10">
    <property type="entry name" value="Alanine racemase"/>
    <property type="match status" value="1"/>
</dbReference>
<evidence type="ECO:0000313" key="5">
    <source>
        <dbReference type="Proteomes" id="UP000239724"/>
    </source>
</evidence>
<evidence type="ECO:0000313" key="4">
    <source>
        <dbReference type="EMBL" id="PPQ35444.1"/>
    </source>
</evidence>
<dbReference type="SMART" id="SM01119">
    <property type="entry name" value="D-ser_dehydrat"/>
    <property type="match status" value="1"/>
</dbReference>
<reference evidence="4 5" key="1">
    <citation type="journal article" date="2018" name="Arch. Microbiol.">
        <title>New insights into the metabolic potential of the phototrophic purple bacterium Rhodopila globiformis DSM 161(T) from its draft genome sequence and evidence for a vanadium-dependent nitrogenase.</title>
        <authorList>
            <person name="Imhoff J.F."/>
            <person name="Rahn T."/>
            <person name="Kunzel S."/>
            <person name="Neulinger S.C."/>
        </authorList>
    </citation>
    <scope>NUCLEOTIDE SEQUENCE [LARGE SCALE GENOMIC DNA]</scope>
    <source>
        <strain evidence="4 5">DSM 161</strain>
    </source>
</reference>
<dbReference type="GO" id="GO:0036088">
    <property type="term" value="P:D-serine catabolic process"/>
    <property type="evidence" value="ECO:0007669"/>
    <property type="project" value="TreeGrafter"/>
</dbReference>
<keyword evidence="5" id="KW-1185">Reference proteome</keyword>
<sequence length="364" mass="38403">MLADLPTPCLVLDRTILARNIRGMAKALERLGVPLRPHMKTAKSIEVARMALQGQPGGITVSTLAEAEYFFGHGITDILYAVGITPQKLDRVAALNASGARIIVLTDDPGMADAIAARPEPVRALIEVDSGEARGGVHPDSDLLMNLAARLGPRLAGVMTHAGHSYAARRVAEIAAIAEAERGAVAHAATRLRHAGHAVEIVSAGSSPTARHAENLAGVTEMRAGVYMFGDLFQAEIETHAIDSIAVTVLASVIGHRPGRVLVDAGGLALSKDRSTEATPHDYGYGLALDLDGQPGYGNATVVKAYQEHGVIAADPSRPIDLPVGGKLRIAPNHTCMTAAAHDRYFVVDGDRQVVAVWHRVNGW</sequence>
<organism evidence="4 5">
    <name type="scientific">Rhodopila globiformis</name>
    <name type="common">Rhodopseudomonas globiformis</name>
    <dbReference type="NCBI Taxonomy" id="1071"/>
    <lineage>
        <taxon>Bacteria</taxon>
        <taxon>Pseudomonadati</taxon>
        <taxon>Pseudomonadota</taxon>
        <taxon>Alphaproteobacteria</taxon>
        <taxon>Acetobacterales</taxon>
        <taxon>Acetobacteraceae</taxon>
        <taxon>Rhodopila</taxon>
    </lineage>
</organism>
<dbReference type="Pfam" id="PF14031">
    <property type="entry name" value="D-ser_dehydrat"/>
    <property type="match status" value="1"/>
</dbReference>
<dbReference type="OrthoDB" id="9772497at2"/>
<accession>A0A2S6NKE1</accession>
<comment type="similarity">
    <text evidence="1">Belongs to the DSD1 family.</text>
</comment>
<dbReference type="Pfam" id="PF01168">
    <property type="entry name" value="Ala_racemase_N"/>
    <property type="match status" value="1"/>
</dbReference>
<dbReference type="GO" id="GO:0008721">
    <property type="term" value="F:D-serine ammonia-lyase activity"/>
    <property type="evidence" value="ECO:0007669"/>
    <property type="project" value="TreeGrafter"/>
</dbReference>
<feature type="domain" description="D-serine dehydratase-like" evidence="3">
    <location>
        <begin position="246"/>
        <end position="349"/>
    </location>
</feature>
<dbReference type="PANTHER" id="PTHR28004:SF2">
    <property type="entry name" value="D-SERINE DEHYDRATASE"/>
    <property type="match status" value="1"/>
</dbReference>
<dbReference type="SUPFAM" id="SSF51419">
    <property type="entry name" value="PLP-binding barrel"/>
    <property type="match status" value="1"/>
</dbReference>
<proteinExistence type="inferred from homology"/>
<dbReference type="InterPro" id="IPR026956">
    <property type="entry name" value="D-ser_dehydrat-like_dom"/>
</dbReference>
<dbReference type="Gene3D" id="2.40.37.20">
    <property type="entry name" value="D-serine dehydratase-like domain"/>
    <property type="match status" value="1"/>
</dbReference>
<dbReference type="AlphaFoldDB" id="A0A2S6NKE1"/>
<dbReference type="InterPro" id="IPR029066">
    <property type="entry name" value="PLP-binding_barrel"/>
</dbReference>
<evidence type="ECO:0000259" key="3">
    <source>
        <dbReference type="SMART" id="SM01119"/>
    </source>
</evidence>
<dbReference type="Proteomes" id="UP000239724">
    <property type="component" value="Unassembled WGS sequence"/>
</dbReference>
<evidence type="ECO:0000256" key="1">
    <source>
        <dbReference type="ARBA" id="ARBA00005323"/>
    </source>
</evidence>